<keyword evidence="3" id="KW-1185">Reference proteome</keyword>
<name>A0A1H5U5L8_9BACT</name>
<keyword evidence="1" id="KW-1277">Toxin-antitoxin system</keyword>
<dbReference type="AlphaFoldDB" id="A0A1H5U5L8"/>
<dbReference type="InterPro" id="IPR007712">
    <property type="entry name" value="RelE/ParE_toxin"/>
</dbReference>
<evidence type="ECO:0000256" key="1">
    <source>
        <dbReference type="ARBA" id="ARBA00022649"/>
    </source>
</evidence>
<accession>A0A1H5U5L8</accession>
<protein>
    <submittedName>
        <fullName evidence="2">Plasmid stabilization system protein ParE</fullName>
    </submittedName>
</protein>
<reference evidence="3" key="1">
    <citation type="submission" date="2016-10" db="EMBL/GenBank/DDBJ databases">
        <authorList>
            <person name="Varghese N."/>
            <person name="Submissions S."/>
        </authorList>
    </citation>
    <scope>NUCLEOTIDE SEQUENCE [LARGE SCALE GENOMIC DNA]</scope>
    <source>
        <strain evidence="3">DSM 17298</strain>
    </source>
</reference>
<evidence type="ECO:0000313" key="2">
    <source>
        <dbReference type="EMBL" id="SEF69577.1"/>
    </source>
</evidence>
<dbReference type="EMBL" id="FNVR01000004">
    <property type="protein sequence ID" value="SEF69577.1"/>
    <property type="molecule type" value="Genomic_DNA"/>
</dbReference>
<dbReference type="Pfam" id="PF05016">
    <property type="entry name" value="ParE_toxin"/>
    <property type="match status" value="1"/>
</dbReference>
<organism evidence="2 3">
    <name type="scientific">Algoriphagus boritolerans DSM 17298 = JCM 18970</name>
    <dbReference type="NCBI Taxonomy" id="1120964"/>
    <lineage>
        <taxon>Bacteria</taxon>
        <taxon>Pseudomonadati</taxon>
        <taxon>Bacteroidota</taxon>
        <taxon>Cytophagia</taxon>
        <taxon>Cytophagales</taxon>
        <taxon>Cyclobacteriaceae</taxon>
        <taxon>Algoriphagus</taxon>
    </lineage>
</organism>
<dbReference type="STRING" id="1120964.GCA_001313265_03872"/>
<proteinExistence type="predicted"/>
<dbReference type="RefSeq" id="WP_200820539.1">
    <property type="nucleotide sequence ID" value="NZ_BBFN01000019.1"/>
</dbReference>
<sequence length="79" mass="9262">MKVFISELAEKRLENLSVYLVEEWGVKVKSEFLAKLDRKISQISLHPESCPKSAELGGIYRCMVSKQTIFYYRVDFQKE</sequence>
<evidence type="ECO:0000313" key="3">
    <source>
        <dbReference type="Proteomes" id="UP000236736"/>
    </source>
</evidence>
<dbReference type="InterPro" id="IPR035093">
    <property type="entry name" value="RelE/ParE_toxin_dom_sf"/>
</dbReference>
<gene>
    <name evidence="2" type="ORF">SAMN03080598_01030</name>
</gene>
<dbReference type="Gene3D" id="3.30.2310.20">
    <property type="entry name" value="RelE-like"/>
    <property type="match status" value="1"/>
</dbReference>
<dbReference type="Proteomes" id="UP000236736">
    <property type="component" value="Unassembled WGS sequence"/>
</dbReference>